<name>A0A6L5QDE4_9BURK</name>
<evidence type="ECO:0000313" key="2">
    <source>
        <dbReference type="Proteomes" id="UP000481037"/>
    </source>
</evidence>
<gene>
    <name evidence="1" type="ORF">GJ697_05635</name>
</gene>
<dbReference type="RefSeq" id="WP_154361951.1">
    <property type="nucleotide sequence ID" value="NZ_WKJM01000003.1"/>
</dbReference>
<organism evidence="1 2">
    <name type="scientific">Duganella alba</name>
    <dbReference type="NCBI Taxonomy" id="2666081"/>
    <lineage>
        <taxon>Bacteria</taxon>
        <taxon>Pseudomonadati</taxon>
        <taxon>Pseudomonadota</taxon>
        <taxon>Betaproteobacteria</taxon>
        <taxon>Burkholderiales</taxon>
        <taxon>Oxalobacteraceae</taxon>
        <taxon>Telluria group</taxon>
        <taxon>Duganella</taxon>
    </lineage>
</organism>
<sequence>MEKIVTLWRRLIWHARYLISGRIRPDPGVTHEFELVANFAEAQSAEYCLMALQHLNMKSAVARLANGRANATFNFFAKPGSSKFTEARDAVTEAARRHGGEVLLCAVVMRSGGEAKA</sequence>
<reference evidence="1 2" key="1">
    <citation type="submission" date="2019-11" db="EMBL/GenBank/DDBJ databases">
        <title>Novel species isolated from a subtropical stream in China.</title>
        <authorList>
            <person name="Lu H."/>
        </authorList>
    </citation>
    <scope>NUCLEOTIDE SEQUENCE [LARGE SCALE GENOMIC DNA]</scope>
    <source>
        <strain evidence="1 2">FT25W</strain>
    </source>
</reference>
<dbReference type="Proteomes" id="UP000481037">
    <property type="component" value="Unassembled WGS sequence"/>
</dbReference>
<proteinExistence type="predicted"/>
<dbReference type="EMBL" id="WKJM01000003">
    <property type="protein sequence ID" value="MRX07312.1"/>
    <property type="molecule type" value="Genomic_DNA"/>
</dbReference>
<dbReference type="AlphaFoldDB" id="A0A6L5QDE4"/>
<comment type="caution">
    <text evidence="1">The sequence shown here is derived from an EMBL/GenBank/DDBJ whole genome shotgun (WGS) entry which is preliminary data.</text>
</comment>
<protein>
    <submittedName>
        <fullName evidence="1">Uncharacterized protein</fullName>
    </submittedName>
</protein>
<evidence type="ECO:0000313" key="1">
    <source>
        <dbReference type="EMBL" id="MRX07312.1"/>
    </source>
</evidence>
<accession>A0A6L5QDE4</accession>
<keyword evidence="2" id="KW-1185">Reference proteome</keyword>